<evidence type="ECO:0000259" key="1">
    <source>
        <dbReference type="Pfam" id="PF18588"/>
    </source>
</evidence>
<proteinExistence type="predicted"/>
<dbReference type="InterPro" id="IPR041307">
    <property type="entry name" value="WcbI"/>
</dbReference>
<sequence>MRVALVGNCQLEIIGELLKGNKNISGYEYSYIFNTPIYKLKESSDVVSFYHELESCDVIFMQYHSERWGRFSTSALERYFDIKMLPTMESRVSSPQLAYIDKELPDLMVYVDYRFLHLYLSGFSYQDAIAQYHNVSLSQDKEHAALSDDADKYKRLYNSGKLIFDYSDYYFSSLSQDQDSFSTISHPNNKHLSLLFESIHLNTFGVHESFNLNGQELLNNYRAPRLGSGDENYYMMRDTGLSLACKINYSFFDKHSRTDLTKALISSGYYNLLNDEYMNI</sequence>
<evidence type="ECO:0000313" key="2">
    <source>
        <dbReference type="EMBL" id="UVO06849.1"/>
    </source>
</evidence>
<organism evidence="2 3">
    <name type="scientific">Pectobacterium polonicum</name>
    <dbReference type="NCBI Taxonomy" id="2485124"/>
    <lineage>
        <taxon>Bacteria</taxon>
        <taxon>Pseudomonadati</taxon>
        <taxon>Pseudomonadota</taxon>
        <taxon>Gammaproteobacteria</taxon>
        <taxon>Enterobacterales</taxon>
        <taxon>Pectobacteriaceae</taxon>
        <taxon>Pectobacterium</taxon>
    </lineage>
</organism>
<gene>
    <name evidence="2" type="ORF">LW347_13060</name>
</gene>
<protein>
    <recommendedName>
        <fullName evidence="1">Polysaccharide biosynthesis enzyme WcbI domain-containing protein</fullName>
    </recommendedName>
</protein>
<accession>A0AAE9T1B9</accession>
<evidence type="ECO:0000313" key="3">
    <source>
        <dbReference type="Proteomes" id="UP001059272"/>
    </source>
</evidence>
<reference evidence="2" key="1">
    <citation type="submission" date="2021-12" db="EMBL/GenBank/DDBJ databases">
        <title>Genome sequence of novel Pectobacterium sp. causing blackleg.</title>
        <authorList>
            <person name="Wang J."/>
        </authorList>
    </citation>
    <scope>NUCLEOTIDE SEQUENCE</scope>
    <source>
        <strain evidence="2">BY21311</strain>
    </source>
</reference>
<dbReference type="EMBL" id="CP090065">
    <property type="protein sequence ID" value="UVO06849.1"/>
    <property type="molecule type" value="Genomic_DNA"/>
</dbReference>
<feature type="domain" description="Polysaccharide biosynthesis enzyme WcbI" evidence="1">
    <location>
        <begin position="3"/>
        <end position="199"/>
    </location>
</feature>
<dbReference type="RefSeq" id="WP_258882530.1">
    <property type="nucleotide sequence ID" value="NZ_CP090065.1"/>
</dbReference>
<dbReference type="Gene3D" id="3.40.50.12080">
    <property type="match status" value="1"/>
</dbReference>
<dbReference type="Pfam" id="PF18588">
    <property type="entry name" value="WcbI"/>
    <property type="match status" value="1"/>
</dbReference>
<dbReference type="AlphaFoldDB" id="A0AAE9T1B9"/>
<dbReference type="KEGG" id="ppoo:LW347_13060"/>
<dbReference type="Proteomes" id="UP001059272">
    <property type="component" value="Chromosome"/>
</dbReference>
<name>A0AAE9T1B9_9GAMM</name>